<comment type="catalytic activity">
    <reaction evidence="10 11">
        <text>L-serine = pyruvate + NH4(+)</text>
        <dbReference type="Rhea" id="RHEA:19169"/>
        <dbReference type="ChEBI" id="CHEBI:15361"/>
        <dbReference type="ChEBI" id="CHEBI:28938"/>
        <dbReference type="ChEBI" id="CHEBI:33384"/>
        <dbReference type="EC" id="4.3.1.17"/>
    </reaction>
</comment>
<evidence type="ECO:0000256" key="8">
    <source>
        <dbReference type="ARBA" id="ARBA00023014"/>
    </source>
</evidence>
<evidence type="ECO:0000313" key="13">
    <source>
        <dbReference type="EMBL" id="HJC67287.1"/>
    </source>
</evidence>
<dbReference type="AlphaFoldDB" id="A0A9D2TG60"/>
<evidence type="ECO:0000259" key="12">
    <source>
        <dbReference type="Pfam" id="PF03313"/>
    </source>
</evidence>
<comment type="pathway">
    <text evidence="2">Carbohydrate biosynthesis; gluconeogenesis.</text>
</comment>
<keyword evidence="6 11" id="KW-0479">Metal-binding</keyword>
<dbReference type="Proteomes" id="UP000823863">
    <property type="component" value="Unassembled WGS sequence"/>
</dbReference>
<dbReference type="GO" id="GO:0003941">
    <property type="term" value="F:L-serine ammonia-lyase activity"/>
    <property type="evidence" value="ECO:0007669"/>
    <property type="project" value="UniProtKB-UniRule"/>
</dbReference>
<keyword evidence="5 11" id="KW-0004">4Fe-4S</keyword>
<gene>
    <name evidence="13" type="primary">sdaAA</name>
    <name evidence="13" type="ORF">H9931_11325</name>
</gene>
<dbReference type="EMBL" id="DWWB01000062">
    <property type="protein sequence ID" value="HJC67287.1"/>
    <property type="molecule type" value="Genomic_DNA"/>
</dbReference>
<evidence type="ECO:0000256" key="10">
    <source>
        <dbReference type="ARBA" id="ARBA00049406"/>
    </source>
</evidence>
<comment type="caution">
    <text evidence="13">The sequence shown here is derived from an EMBL/GenBank/DDBJ whole genome shotgun (WGS) entry which is preliminary data.</text>
</comment>
<reference evidence="13" key="1">
    <citation type="journal article" date="2021" name="PeerJ">
        <title>Extensive microbial diversity within the chicken gut microbiome revealed by metagenomics and culture.</title>
        <authorList>
            <person name="Gilroy R."/>
            <person name="Ravi A."/>
            <person name="Getino M."/>
            <person name="Pursley I."/>
            <person name="Horton D.L."/>
            <person name="Alikhan N.F."/>
            <person name="Baker D."/>
            <person name="Gharbi K."/>
            <person name="Hall N."/>
            <person name="Watson M."/>
            <person name="Adriaenssens E.M."/>
            <person name="Foster-Nyarko E."/>
            <person name="Jarju S."/>
            <person name="Secka A."/>
            <person name="Antonio M."/>
            <person name="Oren A."/>
            <person name="Chaudhuri R.R."/>
            <person name="La Ragione R."/>
            <person name="Hildebrand F."/>
            <person name="Pallen M.J."/>
        </authorList>
    </citation>
    <scope>NUCLEOTIDE SEQUENCE</scope>
    <source>
        <strain evidence="13">CHK198-12963</strain>
    </source>
</reference>
<evidence type="ECO:0000256" key="2">
    <source>
        <dbReference type="ARBA" id="ARBA00004742"/>
    </source>
</evidence>
<organism evidence="13 14">
    <name type="scientific">Candidatus Enterocloster excrementigallinarum</name>
    <dbReference type="NCBI Taxonomy" id="2838558"/>
    <lineage>
        <taxon>Bacteria</taxon>
        <taxon>Bacillati</taxon>
        <taxon>Bacillota</taxon>
        <taxon>Clostridia</taxon>
        <taxon>Lachnospirales</taxon>
        <taxon>Lachnospiraceae</taxon>
        <taxon>Enterocloster</taxon>
    </lineage>
</organism>
<evidence type="ECO:0000256" key="5">
    <source>
        <dbReference type="ARBA" id="ARBA00022485"/>
    </source>
</evidence>
<accession>A0A9D2TG60</accession>
<evidence type="ECO:0000256" key="7">
    <source>
        <dbReference type="ARBA" id="ARBA00023004"/>
    </source>
</evidence>
<dbReference type="InterPro" id="IPR051318">
    <property type="entry name" value="Fe-S_L-Ser"/>
</dbReference>
<sequence>MDFKNGAELLSLCETRGLPISRIMKEREIHLAETTTEEMDRKMKRVLEIMTRSAKDPISRPRASMGGLIGGEAALVDRHRREGNAICGSLLSRAIAYSMAVLEVNSSMGLIVAAPTAGSSGVVPGVLLALKEEYHLDDADLLPALYNASAVGYLAMRNATVAGAVGGCQAEVGVASAMAASAAVELMGGTPAQCLDAASTSLMNLLGLVCDPVGGLVEYPCQNRNAIGVAGAITAAELALSGVKQLIPFDEMLAAMYNVGRRLAPELRETAKGGCAVTPAGCAAARNCHGCR</sequence>
<comment type="cofactor">
    <cofactor evidence="1 11">
        <name>[4Fe-4S] cluster</name>
        <dbReference type="ChEBI" id="CHEBI:49883"/>
    </cofactor>
</comment>
<name>A0A9D2TG60_9FIRM</name>
<evidence type="ECO:0000313" key="14">
    <source>
        <dbReference type="Proteomes" id="UP000823863"/>
    </source>
</evidence>
<dbReference type="GO" id="GO:0051539">
    <property type="term" value="F:4 iron, 4 sulfur cluster binding"/>
    <property type="evidence" value="ECO:0007669"/>
    <property type="project" value="UniProtKB-UniRule"/>
</dbReference>
<dbReference type="Pfam" id="PF03313">
    <property type="entry name" value="SDH_alpha"/>
    <property type="match status" value="1"/>
</dbReference>
<comment type="similarity">
    <text evidence="3 11">Belongs to the iron-sulfur dependent L-serine dehydratase family.</text>
</comment>
<dbReference type="GO" id="GO:0046872">
    <property type="term" value="F:metal ion binding"/>
    <property type="evidence" value="ECO:0007669"/>
    <property type="project" value="UniProtKB-KW"/>
</dbReference>
<evidence type="ECO:0000256" key="3">
    <source>
        <dbReference type="ARBA" id="ARBA00008636"/>
    </source>
</evidence>
<protein>
    <recommendedName>
        <fullName evidence="11">L-serine dehydratase</fullName>
        <ecNumber evidence="11">4.3.1.17</ecNumber>
    </recommendedName>
</protein>
<keyword evidence="7 11" id="KW-0408">Iron</keyword>
<dbReference type="GO" id="GO:0006094">
    <property type="term" value="P:gluconeogenesis"/>
    <property type="evidence" value="ECO:0007669"/>
    <property type="project" value="UniProtKB-KW"/>
</dbReference>
<dbReference type="InterPro" id="IPR005130">
    <property type="entry name" value="Ser_deHydtase-like_asu"/>
</dbReference>
<evidence type="ECO:0000256" key="11">
    <source>
        <dbReference type="RuleBase" id="RU366059"/>
    </source>
</evidence>
<evidence type="ECO:0000256" key="4">
    <source>
        <dbReference type="ARBA" id="ARBA00022432"/>
    </source>
</evidence>
<dbReference type="PANTHER" id="PTHR30182">
    <property type="entry name" value="L-SERINE DEHYDRATASE"/>
    <property type="match status" value="1"/>
</dbReference>
<proteinExistence type="inferred from homology"/>
<evidence type="ECO:0000256" key="1">
    <source>
        <dbReference type="ARBA" id="ARBA00001966"/>
    </source>
</evidence>
<keyword evidence="8 11" id="KW-0411">Iron-sulfur</keyword>
<feature type="domain" description="Serine dehydratase-like alpha subunit" evidence="12">
    <location>
        <begin position="16"/>
        <end position="276"/>
    </location>
</feature>
<evidence type="ECO:0000256" key="9">
    <source>
        <dbReference type="ARBA" id="ARBA00023239"/>
    </source>
</evidence>
<dbReference type="EC" id="4.3.1.17" evidence="11"/>
<reference evidence="13" key="2">
    <citation type="submission" date="2021-04" db="EMBL/GenBank/DDBJ databases">
        <authorList>
            <person name="Gilroy R."/>
        </authorList>
    </citation>
    <scope>NUCLEOTIDE SEQUENCE</scope>
    <source>
        <strain evidence="13">CHK198-12963</strain>
    </source>
</reference>
<keyword evidence="4 11" id="KW-0312">Gluconeogenesis</keyword>
<evidence type="ECO:0000256" key="6">
    <source>
        <dbReference type="ARBA" id="ARBA00022723"/>
    </source>
</evidence>
<dbReference type="PANTHER" id="PTHR30182:SF1">
    <property type="entry name" value="L-SERINE DEHYDRATASE 1"/>
    <property type="match status" value="1"/>
</dbReference>
<dbReference type="NCBIfam" id="TIGR00718">
    <property type="entry name" value="sda_alpha"/>
    <property type="match status" value="1"/>
</dbReference>
<keyword evidence="9 11" id="KW-0456">Lyase</keyword>
<dbReference type="InterPro" id="IPR004642">
    <property type="entry name" value="Ser_deHydtase_asu"/>
</dbReference>